<gene>
    <name evidence="3" type="ORF">HNP84_003791</name>
</gene>
<dbReference type="AlphaFoldDB" id="A0A840PDF1"/>
<feature type="domain" description="SCO6045-like C-terminal" evidence="2">
    <location>
        <begin position="13"/>
        <end position="98"/>
    </location>
</feature>
<comment type="caution">
    <text evidence="3">The sequence shown here is derived from an EMBL/GenBank/DDBJ whole genome shotgun (WGS) entry which is preliminary data.</text>
</comment>
<dbReference type="Pfam" id="PF26136">
    <property type="entry name" value="SCO6045_C"/>
    <property type="match status" value="1"/>
</dbReference>
<keyword evidence="4" id="KW-1185">Reference proteome</keyword>
<feature type="region of interest" description="Disordered" evidence="1">
    <location>
        <begin position="101"/>
        <end position="124"/>
    </location>
</feature>
<organism evidence="3 4">
    <name type="scientific">Thermocatellispora tengchongensis</name>
    <dbReference type="NCBI Taxonomy" id="1073253"/>
    <lineage>
        <taxon>Bacteria</taxon>
        <taxon>Bacillati</taxon>
        <taxon>Actinomycetota</taxon>
        <taxon>Actinomycetes</taxon>
        <taxon>Streptosporangiales</taxon>
        <taxon>Streptosporangiaceae</taxon>
        <taxon>Thermocatellispora</taxon>
    </lineage>
</organism>
<dbReference type="InterPro" id="IPR058711">
    <property type="entry name" value="SCO6045-like_C"/>
</dbReference>
<evidence type="ECO:0000313" key="3">
    <source>
        <dbReference type="EMBL" id="MBB5134065.1"/>
    </source>
</evidence>
<dbReference type="EMBL" id="JACHGN010000007">
    <property type="protein sequence ID" value="MBB5134065.1"/>
    <property type="molecule type" value="Genomic_DNA"/>
</dbReference>
<protein>
    <recommendedName>
        <fullName evidence="2">SCO6045-like C-terminal domain-containing protein</fullName>
    </recommendedName>
</protein>
<reference evidence="3 4" key="1">
    <citation type="submission" date="2020-08" db="EMBL/GenBank/DDBJ databases">
        <title>Genomic Encyclopedia of Type Strains, Phase IV (KMG-IV): sequencing the most valuable type-strain genomes for metagenomic binning, comparative biology and taxonomic classification.</title>
        <authorList>
            <person name="Goeker M."/>
        </authorList>
    </citation>
    <scope>NUCLEOTIDE SEQUENCE [LARGE SCALE GENOMIC DNA]</scope>
    <source>
        <strain evidence="3 4">DSM 45615</strain>
    </source>
</reference>
<proteinExistence type="predicted"/>
<evidence type="ECO:0000259" key="2">
    <source>
        <dbReference type="Pfam" id="PF26136"/>
    </source>
</evidence>
<dbReference type="Proteomes" id="UP000578449">
    <property type="component" value="Unassembled WGS sequence"/>
</dbReference>
<evidence type="ECO:0000256" key="1">
    <source>
        <dbReference type="SAM" id="MobiDB-lite"/>
    </source>
</evidence>
<sequence length="124" mass="13391">MSDDERTLRARLAAQQHDLLAALVAGGAHPPGFDENRLRIQAASLIAKRRGLVAKVAPDLVRKLDGRFAALFTEYARGRPKPPGGSRADARAFAAWLAANHPGTAPQAPSARPRGLLSRIRRRT</sequence>
<name>A0A840PDF1_9ACTN</name>
<dbReference type="RefSeq" id="WP_185050972.1">
    <property type="nucleotide sequence ID" value="NZ_BAABIX010000031.1"/>
</dbReference>
<evidence type="ECO:0000313" key="4">
    <source>
        <dbReference type="Proteomes" id="UP000578449"/>
    </source>
</evidence>
<accession>A0A840PDF1</accession>